<reference evidence="8 9" key="1">
    <citation type="submission" date="2015-10" db="EMBL/GenBank/DDBJ databases">
        <title>Draft genomes sequences of Candida glabrata isolates 1A, 1B, 2A, 2B, 3A and 3B.</title>
        <authorList>
            <person name="Haavelsrud O.E."/>
            <person name="Gaustad P."/>
        </authorList>
    </citation>
    <scope>NUCLEOTIDE SEQUENCE [LARGE SCALE GENOMIC DNA]</scope>
    <source>
        <strain evidence="8">910700640</strain>
    </source>
</reference>
<evidence type="ECO:0000256" key="1">
    <source>
        <dbReference type="ARBA" id="ARBA00004123"/>
    </source>
</evidence>
<feature type="coiled-coil region" evidence="4">
    <location>
        <begin position="547"/>
        <end position="624"/>
    </location>
</feature>
<comment type="subcellular location">
    <subcellularLocation>
        <location evidence="1">Nucleus</location>
    </subcellularLocation>
</comment>
<dbReference type="InterPro" id="IPR012929">
    <property type="entry name" value="Nucleoprot-TPR/MLP1-2_dom"/>
</dbReference>
<dbReference type="PANTHER" id="PTHR18898">
    <property type="entry name" value="NUCLEOPROTEIN TPR-RELATED"/>
    <property type="match status" value="1"/>
</dbReference>
<dbReference type="GO" id="GO:0090204">
    <property type="term" value="P:protein localization to nuclear pore"/>
    <property type="evidence" value="ECO:0007669"/>
    <property type="project" value="EnsemblFungi"/>
</dbReference>
<dbReference type="GO" id="GO:1901925">
    <property type="term" value="P:negative regulation of protein import into nucleus during spindle assembly checkpoint"/>
    <property type="evidence" value="ECO:0007669"/>
    <property type="project" value="EnsemblFungi"/>
</dbReference>
<feature type="region of interest" description="Disordered" evidence="5">
    <location>
        <begin position="1655"/>
        <end position="1780"/>
    </location>
</feature>
<dbReference type="Pfam" id="PF25785">
    <property type="entry name" value="TPR"/>
    <property type="match status" value="1"/>
</dbReference>
<dbReference type="Gene3D" id="1.10.287.1490">
    <property type="match status" value="1"/>
</dbReference>
<dbReference type="VEuPathDB" id="FungiDB:GWK60_G02343"/>
<dbReference type="GO" id="GO:0071028">
    <property type="term" value="P:nuclear mRNA surveillance"/>
    <property type="evidence" value="ECO:0007669"/>
    <property type="project" value="EnsemblFungi"/>
</dbReference>
<evidence type="ECO:0000259" key="7">
    <source>
        <dbReference type="Pfam" id="PF25785"/>
    </source>
</evidence>
<evidence type="ECO:0000259" key="6">
    <source>
        <dbReference type="Pfam" id="PF07926"/>
    </source>
</evidence>
<accession>A0A0W0D6T3</accession>
<feature type="coiled-coil region" evidence="4">
    <location>
        <begin position="242"/>
        <end position="347"/>
    </location>
</feature>
<dbReference type="Pfam" id="PF07926">
    <property type="entry name" value="TPR_MLP1_2"/>
    <property type="match status" value="1"/>
</dbReference>
<protein>
    <submittedName>
        <fullName evidence="8">Protein MLP1</fullName>
    </submittedName>
</protein>
<dbReference type="GO" id="GO:0005654">
    <property type="term" value="C:nucleoplasm"/>
    <property type="evidence" value="ECO:0007669"/>
    <property type="project" value="EnsemblFungi"/>
</dbReference>
<feature type="coiled-coil region" evidence="4">
    <location>
        <begin position="388"/>
        <end position="422"/>
    </location>
</feature>
<feature type="compositionally biased region" description="Polar residues" evidence="5">
    <location>
        <begin position="1685"/>
        <end position="1699"/>
    </location>
</feature>
<gene>
    <name evidence="8" type="ORF">AO440_001586</name>
</gene>
<feature type="coiled-coil region" evidence="4">
    <location>
        <begin position="653"/>
        <end position="1147"/>
    </location>
</feature>
<organism evidence="8 9">
    <name type="scientific">Candida glabrata</name>
    <name type="common">Yeast</name>
    <name type="synonym">Torulopsis glabrata</name>
    <dbReference type="NCBI Taxonomy" id="5478"/>
    <lineage>
        <taxon>Eukaryota</taxon>
        <taxon>Fungi</taxon>
        <taxon>Dikarya</taxon>
        <taxon>Ascomycota</taxon>
        <taxon>Saccharomycotina</taxon>
        <taxon>Saccharomycetes</taxon>
        <taxon>Saccharomycetales</taxon>
        <taxon>Saccharomycetaceae</taxon>
        <taxon>Nakaseomyces</taxon>
    </lineage>
</organism>
<evidence type="ECO:0000256" key="4">
    <source>
        <dbReference type="SAM" id="Coils"/>
    </source>
</evidence>
<keyword evidence="2 4" id="KW-0175">Coiled coil</keyword>
<evidence type="ECO:0000256" key="5">
    <source>
        <dbReference type="SAM" id="MobiDB-lite"/>
    </source>
</evidence>
<evidence type="ECO:0000256" key="3">
    <source>
        <dbReference type="ARBA" id="ARBA00023242"/>
    </source>
</evidence>
<feature type="compositionally biased region" description="Low complexity" evidence="5">
    <location>
        <begin position="367"/>
        <end position="376"/>
    </location>
</feature>
<dbReference type="GO" id="GO:0034398">
    <property type="term" value="P:telomere tethering at nuclear periphery"/>
    <property type="evidence" value="ECO:0007669"/>
    <property type="project" value="EnsemblFungi"/>
</dbReference>
<feature type="compositionally biased region" description="Polar residues" evidence="5">
    <location>
        <begin position="355"/>
        <end position="366"/>
    </location>
</feature>
<dbReference type="InterPro" id="IPR057974">
    <property type="entry name" value="NUA/TPR/MLP1-2-like_dom"/>
</dbReference>
<feature type="domain" description="NUA/TPR/MLP1-2-like" evidence="7">
    <location>
        <begin position="464"/>
        <end position="572"/>
    </location>
</feature>
<name>A0A0W0D6T3_CANGB</name>
<dbReference type="GO" id="GO:0044615">
    <property type="term" value="C:nuclear pore nuclear basket"/>
    <property type="evidence" value="ECO:0007669"/>
    <property type="project" value="EnsemblFungi"/>
</dbReference>
<feature type="compositionally biased region" description="Basic and acidic residues" evidence="5">
    <location>
        <begin position="1655"/>
        <end position="1673"/>
    </location>
</feature>
<dbReference type="GO" id="GO:0016973">
    <property type="term" value="P:poly(A)+ mRNA export from nucleus"/>
    <property type="evidence" value="ECO:0007669"/>
    <property type="project" value="EnsemblFungi"/>
</dbReference>
<dbReference type="VEuPathDB" id="FungiDB:B1J91_G02497g"/>
<dbReference type="PANTHER" id="PTHR18898:SF2">
    <property type="entry name" value="NUCLEOPROTEIN TPR"/>
    <property type="match status" value="1"/>
</dbReference>
<feature type="domain" description="Nucleoprotein TPR/MLP1-2" evidence="6">
    <location>
        <begin position="1017"/>
        <end position="1143"/>
    </location>
</feature>
<evidence type="ECO:0000313" key="8">
    <source>
        <dbReference type="EMBL" id="KTB07543.1"/>
    </source>
</evidence>
<dbReference type="VEuPathDB" id="FungiDB:CAGL0G02497g"/>
<dbReference type="VEuPathDB" id="FungiDB:GVI51_G02343"/>
<evidence type="ECO:0000256" key="2">
    <source>
        <dbReference type="ARBA" id="ARBA00023054"/>
    </source>
</evidence>
<feature type="compositionally biased region" description="Basic and acidic residues" evidence="5">
    <location>
        <begin position="1765"/>
        <end position="1774"/>
    </location>
</feature>
<evidence type="ECO:0000313" key="9">
    <source>
        <dbReference type="Proteomes" id="UP000054886"/>
    </source>
</evidence>
<dbReference type="Proteomes" id="UP000054886">
    <property type="component" value="Unassembled WGS sequence"/>
</dbReference>
<proteinExistence type="predicted"/>
<dbReference type="EMBL" id="LLZZ01000107">
    <property type="protein sequence ID" value="KTB07543.1"/>
    <property type="molecule type" value="Genomic_DNA"/>
</dbReference>
<keyword evidence="3" id="KW-0539">Nucleus</keyword>
<dbReference type="GO" id="GO:0043021">
    <property type="term" value="F:ribonucleoprotein complex binding"/>
    <property type="evidence" value="ECO:0007669"/>
    <property type="project" value="EnsemblFungi"/>
</dbReference>
<dbReference type="GO" id="GO:0006606">
    <property type="term" value="P:protein import into nucleus"/>
    <property type="evidence" value="ECO:0007669"/>
    <property type="project" value="EnsemblFungi"/>
</dbReference>
<feature type="compositionally biased region" description="Low complexity" evidence="5">
    <location>
        <begin position="1710"/>
        <end position="1737"/>
    </location>
</feature>
<sequence length="1780" mass="207587">MATNTESEIATFLDVERSNVESLAQELKDAILSKAEEFAQLQSDNLRTNVLLEETKANLSSKYEKLKEELDYVVEDNTKVRAENKTLSEKVWSLETSDNSKLAEINQLKTSNEGLQNNIDRANERYKELNTSYDEKVTELEHIRDEKKELQTQIKTLNDKILELELKCQEYQSSELNRKSELERNAQEILLLRKNQEWLEQELTNKNQHFMFYRKKTDLMVHDAVTNVEKLKSDLKIEKSSKEILSKKLDETTEQLQNNLIENKDLKDVLAVEKQEFDKELSIKDKLIKLYENQIKSLESTLQQKFKTAEANEENSSEVVKSLKEELSLAERKLQDMEEKCVRLESILDHDSNDISLQTKGRNRTYSNDSNSNSSDELGSFDDSSISLSRMQGDIKILKRQLVQEKRQKEKLQNQVESFVIELEHKIPVINSFQERTSVLEKELTDTALLLEHATKENELKTNELQSLKKKICDDNSQLEILLRQRTDLAHQLQYLLINISIINDNDHLLNEDEIKFIKNLVSNDNMASTNDSQKVISEHLIKFKDIQQLQEKNMELVKTVRTLAQQLEENEEKKKSTSNNTVDEDNEIFAEAKEAILTLEKVNENLEKNLQIVTKERDAFKLLVSEDRERNSKSSNSVHKYHELKSYNETVVKDLENRLTQLTNDSNAHSKALTEELNLLHKEISQLNVQIEKYRSAKSLAEERLKITQNSMELLSKENEQLRIRSSRLEDSLLQQDKETQKTFSSYVEAISKNSSLETSVRNLETEVTLLKDREISLKSELSNTTEEKTKLRIMVTQLQSLQSERETLLERVQSDFKKRISEVNYINEKLDKQLSERVHEIDKIEKERNAQYEWYQKKIDEASQQQQHIQGQLQTKNDELERLHLQNKTLEKELEGAQIRIHTYETINQNNSENQEENDVIKELEKTKIELADAYSQLEEFKNLSQNSEDALKELNASFNAKDRDYRDAIKTLTEEKTEIEGRFEILKQQLENIKNELTVQSEEAESERKRLTQTIAELQGAAQPIEEVKKMFEEKLQKLENDLEEQTVYANNAQKNYEQELQRHADVSKTISELREQNQRLKNDTKSLTAELQSLQDQMSQNEKHLKSERDEYRIQIDLAQQRIDDITKQNQLLYNQIDLLNRAESVNENSSDDEANGSTALVLSLRRERDILDTKINVIETEKNSLQQKLYDIQNELENTKRSAALLESEYSEHSDLINNYQTIRGDLEQLNLLRESNVTLRNELKQALDEKDKIAKDLQICRNELLPLQSNLESANNLIKEKDLKIASANDESQRWKTRLEEMIEKHQKVNVDDYTKLEETLNETKQLLDNKVQETNELNDRFNRLKKQAHEKLNTSKELQSSLQEQISNLISEKDDIRKQLDVKTEENSELLSELNKFREKQNDLETLREELNKEISKSEELEVKLQNEIESSSLASRNTNKEIEELQKVIDDLKTQLAANSTDADEQTNRNVEAIKREFEDQKTKFIAEKTEEFNRRLIEETEKIRNEFQENEKPDTELNVDVEALRKQWEEDSEELVQKRIAEAEDNLKKRIRLPSEEKINKIIEKRRSELESEFDQKIRDKARDLLMNDHSNEFNNELKEALEKELKERFEDELQAARKKAFEEGKQQATMKTTLLERKIQKLESQIQEKEKDSEETQEVKPEENSTPSVKKIPETLNSSDTSFGNSNNVKVLKPSSPFGATSAFNNPFTFNNNGNPPAFASAFAPTFKDLMSGQGGQQSELSQNKRVGDDDIETNELKKSKSDSESDQSS</sequence>
<feature type="region of interest" description="Disordered" evidence="5">
    <location>
        <begin position="355"/>
        <end position="381"/>
    </location>
</feature>
<dbReference type="GO" id="GO:0140586">
    <property type="term" value="F:promoter-terminator loop anchoring activity"/>
    <property type="evidence" value="ECO:0007669"/>
    <property type="project" value="EnsemblFungi"/>
</dbReference>
<dbReference type="GO" id="GO:0017056">
    <property type="term" value="F:structural constituent of nuclear pore"/>
    <property type="evidence" value="ECO:0007669"/>
    <property type="project" value="TreeGrafter"/>
</dbReference>
<comment type="caution">
    <text evidence="8">The sequence shown here is derived from an EMBL/GenBank/DDBJ whole genome shotgun (WGS) entry which is preliminary data.</text>
</comment>
<feature type="coiled-coil region" evidence="4">
    <location>
        <begin position="24"/>
        <end position="174"/>
    </location>
</feature>
<feature type="coiled-coil region" evidence="4">
    <location>
        <begin position="1173"/>
        <end position="1470"/>
    </location>
</feature>